<feature type="chain" id="PRO_5019508410" description="Big-1 domain-containing protein" evidence="3">
    <location>
        <begin position="26"/>
        <end position="755"/>
    </location>
</feature>
<protein>
    <recommendedName>
        <fullName evidence="4">Big-1 domain-containing protein</fullName>
    </recommendedName>
</protein>
<dbReference type="InterPro" id="IPR003344">
    <property type="entry name" value="Big_1_dom"/>
</dbReference>
<comment type="similarity">
    <text evidence="1">Belongs to the intimin/invasin family.</text>
</comment>
<keyword evidence="6" id="KW-1185">Reference proteome</keyword>
<dbReference type="EMBL" id="QYUP01000094">
    <property type="protein sequence ID" value="RJG17803.1"/>
    <property type="molecule type" value="Genomic_DNA"/>
</dbReference>
<dbReference type="SUPFAM" id="SSF49373">
    <property type="entry name" value="Invasin/intimin cell-adhesion fragments"/>
    <property type="match status" value="2"/>
</dbReference>
<dbReference type="PROSITE" id="PS51257">
    <property type="entry name" value="PROKAR_LIPOPROTEIN"/>
    <property type="match status" value="1"/>
</dbReference>
<feature type="region of interest" description="Disordered" evidence="2">
    <location>
        <begin position="533"/>
        <end position="552"/>
    </location>
</feature>
<name>A0A418XXX2_9BURK</name>
<dbReference type="InterPro" id="IPR008964">
    <property type="entry name" value="Invasin/intimin_cell_adhesion"/>
</dbReference>
<evidence type="ECO:0000256" key="2">
    <source>
        <dbReference type="SAM" id="MobiDB-lite"/>
    </source>
</evidence>
<dbReference type="PROSITE" id="PS51127">
    <property type="entry name" value="BIG1"/>
    <property type="match status" value="1"/>
</dbReference>
<proteinExistence type="inferred from homology"/>
<dbReference type="InterPro" id="IPR013783">
    <property type="entry name" value="Ig-like_fold"/>
</dbReference>
<evidence type="ECO:0000313" key="5">
    <source>
        <dbReference type="EMBL" id="RJG17803.1"/>
    </source>
</evidence>
<reference evidence="5 6" key="1">
    <citation type="submission" date="2018-09" db="EMBL/GenBank/DDBJ databases">
        <authorList>
            <person name="Zhu H."/>
        </authorList>
    </citation>
    <scope>NUCLEOTIDE SEQUENCE [LARGE SCALE GENOMIC DNA]</scope>
    <source>
        <strain evidence="5 6">K1S02-61</strain>
    </source>
</reference>
<dbReference type="SMART" id="SM00634">
    <property type="entry name" value="BID_1"/>
    <property type="match status" value="1"/>
</dbReference>
<evidence type="ECO:0000256" key="3">
    <source>
        <dbReference type="SAM" id="SignalP"/>
    </source>
</evidence>
<dbReference type="Pfam" id="PF02369">
    <property type="entry name" value="Big_1"/>
    <property type="match status" value="1"/>
</dbReference>
<evidence type="ECO:0000259" key="4">
    <source>
        <dbReference type="PROSITE" id="PS51127"/>
    </source>
</evidence>
<sequence>MRTITSRAATWTSACIMAMAMSACGGSSGGPGGACTILDPTRDPNLPSCGASAAPGAPAAIAPLALSVVDASGAAASSVSPQRSAMVRALVKDGSGKALPGVAVAFTSTDKTASMVPSSGTALTDASGIASVGLVAGAQAGAFTVNATATMGGASATGSTNYSVTFPALTMSALTIGPSPLSAGGTASVAVTVLEGSSPFAPAQTVTFSSPCAAAGKAVISSPVSTVAGVASTSYIDKGCGASDVITASTTLAGARISQAGTVNVQSAVAGQLAFVSALPQNISLKGTGGAGRLESSTVIFKVLDKNGNPVSGQRVDFALTTTVGGLTANPAFATTGSDGTVSTVVAAGTVNTPVRVIATINTSITTLSDQLVISTGIPDQNSFTIATEIFNVEGVNFSGCPTPVGSMVTVRLADHFNNPAPDGTAVSFTAEGGTVDASCLTGLVNTTLTDGSVILQKGIPGSCSVRFCAANPRPSDGRVTILAYALGEESFVDQKGTNIYYQESSDPFQDLGEPFRNDRAVTDLNANANWGVEDSNWSEKPRPANPNDGWTLGNNLVRQTGEIFIDSDNNGGWNQLGEGQYNGVLKVVPTPPVQMPVTHVRGALVQVMSRSSAAIDSLGAQSFALSHCTTGTPFVNNAVTINLAIRDTNPTVFEKNRASATQLAFDLPGNILPAGTLIEFKTSNGKLLTPTSFVVPNTNDPRAEAWIYPVQMQSDAIQNPNTLACSNEVSSAQLTVKVTTPMGVITTRNYPVTD</sequence>
<evidence type="ECO:0000256" key="1">
    <source>
        <dbReference type="ARBA" id="ARBA00010116"/>
    </source>
</evidence>
<feature type="domain" description="Big-1" evidence="4">
    <location>
        <begin position="68"/>
        <end position="167"/>
    </location>
</feature>
<dbReference type="Proteomes" id="UP000284006">
    <property type="component" value="Unassembled WGS sequence"/>
</dbReference>
<keyword evidence="3" id="KW-0732">Signal</keyword>
<accession>A0A418XXX2</accession>
<dbReference type="OrthoDB" id="5522233at2"/>
<evidence type="ECO:0000313" key="6">
    <source>
        <dbReference type="Proteomes" id="UP000284006"/>
    </source>
</evidence>
<gene>
    <name evidence="5" type="ORF">D3872_10045</name>
</gene>
<feature type="signal peptide" evidence="3">
    <location>
        <begin position="1"/>
        <end position="25"/>
    </location>
</feature>
<comment type="caution">
    <text evidence="5">The sequence shown here is derived from an EMBL/GenBank/DDBJ whole genome shotgun (WGS) entry which is preliminary data.</text>
</comment>
<dbReference type="AlphaFoldDB" id="A0A418XXX2"/>
<dbReference type="Gene3D" id="2.60.40.10">
    <property type="entry name" value="Immunoglobulins"/>
    <property type="match status" value="2"/>
</dbReference>
<organism evidence="5 6">
    <name type="scientific">Massilia cavernae</name>
    <dbReference type="NCBI Taxonomy" id="2320864"/>
    <lineage>
        <taxon>Bacteria</taxon>
        <taxon>Pseudomonadati</taxon>
        <taxon>Pseudomonadota</taxon>
        <taxon>Betaproteobacteria</taxon>
        <taxon>Burkholderiales</taxon>
        <taxon>Oxalobacteraceae</taxon>
        <taxon>Telluria group</taxon>
        <taxon>Massilia</taxon>
    </lineage>
</organism>